<evidence type="ECO:0000256" key="8">
    <source>
        <dbReference type="ARBA" id="ARBA00023303"/>
    </source>
</evidence>
<evidence type="ECO:0000256" key="7">
    <source>
        <dbReference type="ARBA" id="ARBA00023136"/>
    </source>
</evidence>
<comment type="similarity">
    <text evidence="2">Belongs to the castor/pollux (TC 1.A.1.23) family.</text>
</comment>
<dbReference type="SUPFAM" id="SSF51735">
    <property type="entry name" value="NAD(P)-binding Rossmann-fold domains"/>
    <property type="match status" value="1"/>
</dbReference>
<dbReference type="PANTHER" id="PTHR31563:SF10">
    <property type="entry name" value="ION CHANNEL POLLUX-RELATED"/>
    <property type="match status" value="1"/>
</dbReference>
<keyword evidence="7 9" id="KW-0472">Membrane</keyword>
<keyword evidence="4 9" id="KW-0812">Transmembrane</keyword>
<evidence type="ECO:0000259" key="10">
    <source>
        <dbReference type="PROSITE" id="PS51201"/>
    </source>
</evidence>
<keyword evidence="12" id="KW-1185">Reference proteome</keyword>
<dbReference type="RefSeq" id="WP_173492971.1">
    <property type="nucleotide sequence ID" value="NZ_CP054056.1"/>
</dbReference>
<evidence type="ECO:0000313" key="11">
    <source>
        <dbReference type="EMBL" id="QKJ24672.1"/>
    </source>
</evidence>
<feature type="domain" description="RCK N-terminal" evidence="10">
    <location>
        <begin position="131"/>
        <end position="267"/>
    </location>
</feature>
<dbReference type="AlphaFoldDB" id="A0A7D4TJE4"/>
<gene>
    <name evidence="11" type="ORF">HRU87_00205</name>
</gene>
<dbReference type="InterPro" id="IPR036291">
    <property type="entry name" value="NAD(P)-bd_dom_sf"/>
</dbReference>
<organism evidence="11 12">
    <name type="scientific">Aquiluna borgnonia</name>
    <dbReference type="NCBI Taxonomy" id="2499157"/>
    <lineage>
        <taxon>Bacteria</taxon>
        <taxon>Bacillati</taxon>
        <taxon>Actinomycetota</taxon>
        <taxon>Actinomycetes</taxon>
        <taxon>Micrococcales</taxon>
        <taxon>Microbacteriaceae</taxon>
        <taxon>Luna cluster</taxon>
        <taxon>Luna-1 subcluster</taxon>
        <taxon>Aquiluna</taxon>
    </lineage>
</organism>
<dbReference type="Gene3D" id="3.40.50.720">
    <property type="entry name" value="NAD(P)-binding Rossmann-like Domain"/>
    <property type="match status" value="2"/>
</dbReference>
<evidence type="ECO:0000256" key="2">
    <source>
        <dbReference type="ARBA" id="ARBA00008577"/>
    </source>
</evidence>
<protein>
    <submittedName>
        <fullName evidence="11">NAD-binding protein</fullName>
    </submittedName>
</protein>
<dbReference type="Proteomes" id="UP000501003">
    <property type="component" value="Chromosome"/>
</dbReference>
<dbReference type="InterPro" id="IPR003148">
    <property type="entry name" value="RCK_N"/>
</dbReference>
<dbReference type="PROSITE" id="PS51201">
    <property type="entry name" value="RCK_N"/>
    <property type="match status" value="1"/>
</dbReference>
<comment type="subcellular location">
    <subcellularLocation>
        <location evidence="1">Endomembrane system</location>
        <topology evidence="1">Multi-pass membrane protein</topology>
    </subcellularLocation>
</comment>
<keyword evidence="5 9" id="KW-1133">Transmembrane helix</keyword>
<evidence type="ECO:0000256" key="5">
    <source>
        <dbReference type="ARBA" id="ARBA00022989"/>
    </source>
</evidence>
<dbReference type="PANTHER" id="PTHR31563">
    <property type="entry name" value="ION CHANNEL POLLUX-RELATED"/>
    <property type="match status" value="1"/>
</dbReference>
<dbReference type="KEGG" id="aqg:HRU87_00205"/>
<accession>A0A7D4TJE4</accession>
<keyword evidence="8" id="KW-0407">Ion channel</keyword>
<evidence type="ECO:0000256" key="1">
    <source>
        <dbReference type="ARBA" id="ARBA00004127"/>
    </source>
</evidence>
<evidence type="ECO:0000256" key="3">
    <source>
        <dbReference type="ARBA" id="ARBA00022448"/>
    </source>
</evidence>
<dbReference type="InterPro" id="IPR010420">
    <property type="entry name" value="CASTOR/POLLUX/SYM8_dom"/>
</dbReference>
<evidence type="ECO:0000256" key="6">
    <source>
        <dbReference type="ARBA" id="ARBA00023065"/>
    </source>
</evidence>
<keyword evidence="3" id="KW-0813">Transport</keyword>
<keyword evidence="6" id="KW-0406">Ion transport</keyword>
<name>A0A7D4TJE4_9MICO</name>
<feature type="transmembrane region" description="Helical" evidence="9">
    <location>
        <begin position="28"/>
        <end position="46"/>
    </location>
</feature>
<sequence length="634" mass="68906">MIRGANLKALQQKIRYWFDNSLSRKGAFPAWVAISFTLAIVLVAIVDRILHAIPALNQLPDAGLGWFEAFWFSAGKTLSIGTAETIADRIMALVYWFVGLSVWGSIFAFRTLAMNETIARLRAAPSPILDKNHILILGWSPRVFTILKELAIANQNVRKPKVVIFANVDRTLMDTEIAKRAGDLGKLQVITRKGDTTNPTDLMRANVTGAKSVIVLDSDRAGDSMIVSTVLAARSISSNPTQRFVAEVDDPNVADALEDATGGSVVTVIPREVIAKVTAQASRQPGIPAVILELLDFAGDEIYFTTVPALEGKTFFEAQLAFKKAALLGVVPFGKEPVLNPPYNYKIQKGDQLIAIAEDDDRVNYTGLDEEVKRPRTNSLSRESAKPRNLLVIGWSAMGKSVLNELAAFLPKGSSADVVSQERFTEELLEKETKFGTLKVSHIPSTGEFEQLADLVSKKRYDEVLVLGYRGAKISETEADGQTLLATMQLTRLFQGQLASGTAPRLVAEILDPLKVDLAQTSSVDDLVVSENLAALLVAQLSENPALATIFKDLFNPAKGSAVHVRPLEDYAPLGKPVSFAKLVAAASARSETAIGWRVRTENGSQRQVYLNPAKDSLVTPFELDGLIVIGQSV</sequence>
<dbReference type="GO" id="GO:0006813">
    <property type="term" value="P:potassium ion transport"/>
    <property type="evidence" value="ECO:0007669"/>
    <property type="project" value="InterPro"/>
</dbReference>
<evidence type="ECO:0000313" key="12">
    <source>
        <dbReference type="Proteomes" id="UP000501003"/>
    </source>
</evidence>
<dbReference type="Pfam" id="PF06241">
    <property type="entry name" value="Castor_Poll_mid"/>
    <property type="match status" value="1"/>
</dbReference>
<evidence type="ECO:0000256" key="9">
    <source>
        <dbReference type="SAM" id="Phobius"/>
    </source>
</evidence>
<proteinExistence type="inferred from homology"/>
<evidence type="ECO:0000256" key="4">
    <source>
        <dbReference type="ARBA" id="ARBA00022692"/>
    </source>
</evidence>
<dbReference type="GO" id="GO:0012505">
    <property type="term" value="C:endomembrane system"/>
    <property type="evidence" value="ECO:0007669"/>
    <property type="project" value="UniProtKB-SubCell"/>
</dbReference>
<feature type="transmembrane region" description="Helical" evidence="9">
    <location>
        <begin position="93"/>
        <end position="113"/>
    </location>
</feature>
<dbReference type="GO" id="GO:0034220">
    <property type="term" value="P:monoatomic ion transmembrane transport"/>
    <property type="evidence" value="ECO:0007669"/>
    <property type="project" value="UniProtKB-KW"/>
</dbReference>
<dbReference type="EMBL" id="CP054056">
    <property type="protein sequence ID" value="QKJ24672.1"/>
    <property type="molecule type" value="Genomic_DNA"/>
</dbReference>
<dbReference type="SUPFAM" id="SSF81324">
    <property type="entry name" value="Voltage-gated potassium channels"/>
    <property type="match status" value="1"/>
</dbReference>
<dbReference type="InterPro" id="IPR044849">
    <property type="entry name" value="CASTOR/POLLUX/SYM8-like"/>
</dbReference>
<reference evidence="11 12" key="1">
    <citation type="submission" date="2020-05" db="EMBL/GenBank/DDBJ databases">
        <title>Aquirufa sp. strain 15G-AUS-rot a new Aquirufa species.</title>
        <authorList>
            <person name="Pitt A."/>
            <person name="Hahn M.W."/>
        </authorList>
    </citation>
    <scope>NUCLEOTIDE SEQUENCE [LARGE SCALE GENOMIC DNA]</scope>
    <source>
        <strain evidence="11 12">15G-AUS-rot</strain>
    </source>
</reference>